<evidence type="ECO:0000256" key="1">
    <source>
        <dbReference type="ARBA" id="ARBA00008210"/>
    </source>
</evidence>
<evidence type="ECO:0000313" key="5">
    <source>
        <dbReference type="Proteomes" id="UP000029981"/>
    </source>
</evidence>
<dbReference type="GO" id="GO:0004867">
    <property type="term" value="F:serine-type endopeptidase inhibitor activity"/>
    <property type="evidence" value="ECO:0007669"/>
    <property type="project" value="UniProtKB-KW"/>
</dbReference>
<dbReference type="InterPro" id="IPR036354">
    <property type="entry name" value="Prot_inh_pot1_sf"/>
</dbReference>
<reference evidence="4 5" key="4">
    <citation type="journal article" date="2011" name="BMC Genomics">
        <title>RNA-Seq improves annotation of protein-coding genes in the cucumber genome.</title>
        <authorList>
            <person name="Li Z."/>
            <person name="Zhang Z."/>
            <person name="Yan P."/>
            <person name="Huang S."/>
            <person name="Fei Z."/>
            <person name="Lin K."/>
        </authorList>
    </citation>
    <scope>NUCLEOTIDE SEQUENCE [LARGE SCALE GENOMIC DNA]</scope>
    <source>
        <strain evidence="5">cv. 9930</strain>
    </source>
</reference>
<dbReference type="Proteomes" id="UP000029981">
    <property type="component" value="Chromosome 3"/>
</dbReference>
<organism evidence="4 5">
    <name type="scientific">Cucumis sativus</name>
    <name type="common">Cucumber</name>
    <dbReference type="NCBI Taxonomy" id="3659"/>
    <lineage>
        <taxon>Eukaryota</taxon>
        <taxon>Viridiplantae</taxon>
        <taxon>Streptophyta</taxon>
        <taxon>Embryophyta</taxon>
        <taxon>Tracheophyta</taxon>
        <taxon>Spermatophyta</taxon>
        <taxon>Magnoliopsida</taxon>
        <taxon>eudicotyledons</taxon>
        <taxon>Gunneridae</taxon>
        <taxon>Pentapetalae</taxon>
        <taxon>rosids</taxon>
        <taxon>fabids</taxon>
        <taxon>Cucurbitales</taxon>
        <taxon>Cucurbitaceae</taxon>
        <taxon>Benincaseae</taxon>
        <taxon>Cucumis</taxon>
    </lineage>
</organism>
<proteinExistence type="inferred from homology"/>
<dbReference type="EMBL" id="CM002924">
    <property type="protein sequence ID" value="KGN56896.1"/>
    <property type="molecule type" value="Genomic_DNA"/>
</dbReference>
<dbReference type="GO" id="GO:0009611">
    <property type="term" value="P:response to wounding"/>
    <property type="evidence" value="ECO:0007669"/>
    <property type="project" value="InterPro"/>
</dbReference>
<evidence type="ECO:0000313" key="4">
    <source>
        <dbReference type="EMBL" id="KGN56896.1"/>
    </source>
</evidence>
<reference evidence="4 5" key="1">
    <citation type="journal article" date="2009" name="Nat. Genet.">
        <title>The genome of the cucumber, Cucumis sativus L.</title>
        <authorList>
            <person name="Huang S."/>
            <person name="Li R."/>
            <person name="Zhang Z."/>
            <person name="Li L."/>
            <person name="Gu X."/>
            <person name="Fan W."/>
            <person name="Lucas W.J."/>
            <person name="Wang X."/>
            <person name="Xie B."/>
            <person name="Ni P."/>
            <person name="Ren Y."/>
            <person name="Zhu H."/>
            <person name="Li J."/>
            <person name="Lin K."/>
            <person name="Jin W."/>
            <person name="Fei Z."/>
            <person name="Li G."/>
            <person name="Staub J."/>
            <person name="Kilian A."/>
            <person name="van der Vossen E.A."/>
            <person name="Wu Y."/>
            <person name="Guo J."/>
            <person name="He J."/>
            <person name="Jia Z."/>
            <person name="Ren Y."/>
            <person name="Tian G."/>
            <person name="Lu Y."/>
            <person name="Ruan J."/>
            <person name="Qian W."/>
            <person name="Wang M."/>
            <person name="Huang Q."/>
            <person name="Li B."/>
            <person name="Xuan Z."/>
            <person name="Cao J."/>
            <person name="Asan"/>
            <person name="Wu Z."/>
            <person name="Zhang J."/>
            <person name="Cai Q."/>
            <person name="Bai Y."/>
            <person name="Zhao B."/>
            <person name="Han Y."/>
            <person name="Li Y."/>
            <person name="Li X."/>
            <person name="Wang S."/>
            <person name="Shi Q."/>
            <person name="Liu S."/>
            <person name="Cho W.K."/>
            <person name="Kim J.Y."/>
            <person name="Xu Y."/>
            <person name="Heller-Uszynska K."/>
            <person name="Miao H."/>
            <person name="Cheng Z."/>
            <person name="Zhang S."/>
            <person name="Wu J."/>
            <person name="Yang Y."/>
            <person name="Kang H."/>
            <person name="Li M."/>
            <person name="Liang H."/>
            <person name="Ren X."/>
            <person name="Shi Z."/>
            <person name="Wen M."/>
            <person name="Jian M."/>
            <person name="Yang H."/>
            <person name="Zhang G."/>
            <person name="Yang Z."/>
            <person name="Chen R."/>
            <person name="Liu S."/>
            <person name="Li J."/>
            <person name="Ma L."/>
            <person name="Liu H."/>
            <person name="Zhou Y."/>
            <person name="Zhao J."/>
            <person name="Fang X."/>
            <person name="Li G."/>
            <person name="Fang L."/>
            <person name="Li Y."/>
            <person name="Liu D."/>
            <person name="Zheng H."/>
            <person name="Zhang Y."/>
            <person name="Qin N."/>
            <person name="Li Z."/>
            <person name="Yang G."/>
            <person name="Yang S."/>
            <person name="Bolund L."/>
            <person name="Kristiansen K."/>
            <person name="Zheng H."/>
            <person name="Li S."/>
            <person name="Zhang X."/>
            <person name="Yang H."/>
            <person name="Wang J."/>
            <person name="Sun R."/>
            <person name="Zhang B."/>
            <person name="Jiang S."/>
            <person name="Wang J."/>
            <person name="Du Y."/>
            <person name="Li S."/>
        </authorList>
    </citation>
    <scope>NUCLEOTIDE SEQUENCE [LARGE SCALE GENOMIC DNA]</scope>
    <source>
        <strain evidence="5">cv. 9930</strain>
    </source>
</reference>
<name>A0A0A0L9Z4_CUCSA</name>
<keyword evidence="3" id="KW-0722">Serine protease inhibitor</keyword>
<accession>A0A0A0L9Z4</accession>
<gene>
    <name evidence="4" type="ORF">Csa_3G142410</name>
</gene>
<dbReference type="Pfam" id="PF00280">
    <property type="entry name" value="potato_inhibit"/>
    <property type="match status" value="1"/>
</dbReference>
<dbReference type="AlphaFoldDB" id="A0A0A0L9Z4"/>
<keyword evidence="5" id="KW-1185">Reference proteome</keyword>
<dbReference type="InterPro" id="IPR000864">
    <property type="entry name" value="Prot_inh_pot1"/>
</dbReference>
<dbReference type="PANTHER" id="PTHR33091:SF94">
    <property type="entry name" value="PROTEASE INHIBITOR PROTEIN"/>
    <property type="match status" value="1"/>
</dbReference>
<protein>
    <submittedName>
        <fullName evidence="4">Uncharacterized protein</fullName>
    </submittedName>
</protein>
<evidence type="ECO:0000256" key="2">
    <source>
        <dbReference type="ARBA" id="ARBA00022690"/>
    </source>
</evidence>
<keyword evidence="2" id="KW-0646">Protease inhibitor</keyword>
<reference evidence="4 5" key="3">
    <citation type="journal article" date="2010" name="BMC Genomics">
        <title>Transcriptome sequencing and comparative analysis of cucumber flowers with different sex types.</title>
        <authorList>
            <person name="Guo S."/>
            <person name="Zheng Y."/>
            <person name="Joung J.G."/>
            <person name="Liu S."/>
            <person name="Zhang Z."/>
            <person name="Crasta O.R."/>
            <person name="Sobral B.W."/>
            <person name="Xu Y."/>
            <person name="Huang S."/>
            <person name="Fei Z."/>
        </authorList>
    </citation>
    <scope>NUCLEOTIDE SEQUENCE [LARGE SCALE GENOMIC DNA]</scope>
    <source>
        <strain evidence="5">cv. 9930</strain>
    </source>
</reference>
<dbReference type="Gene3D" id="3.30.10.10">
    <property type="entry name" value="Trypsin Inhibitor V, subunit A"/>
    <property type="match status" value="1"/>
</dbReference>
<dbReference type="Gramene" id="KGN56896">
    <property type="protein sequence ID" value="KGN56896"/>
    <property type="gene ID" value="Csa_3G142410"/>
</dbReference>
<sequence>MDEEFDTRKSIWPELVGVDFSAAARIIETENPNVKATKILIGSPVILNYDPTRVWVICNTEDKVVDIPRVG</sequence>
<comment type="similarity">
    <text evidence="1">Belongs to the protease inhibitor I13 (potato type I serine protease inhibitor) family.</text>
</comment>
<dbReference type="PANTHER" id="PTHR33091">
    <property type="entry name" value="PROTEIN, PUTATIVE, EXPRESSED-RELATED"/>
    <property type="match status" value="1"/>
</dbReference>
<dbReference type="SUPFAM" id="SSF54654">
    <property type="entry name" value="CI-2 family of serine protease inhibitors"/>
    <property type="match status" value="1"/>
</dbReference>
<evidence type="ECO:0000256" key="3">
    <source>
        <dbReference type="ARBA" id="ARBA00022900"/>
    </source>
</evidence>
<reference evidence="4 5" key="2">
    <citation type="journal article" date="2009" name="PLoS ONE">
        <title>An integrated genetic and cytogenetic map of the cucumber genome.</title>
        <authorList>
            <person name="Ren Y."/>
            <person name="Zhang Z."/>
            <person name="Liu J."/>
            <person name="Staub J.E."/>
            <person name="Han Y."/>
            <person name="Cheng Z."/>
            <person name="Li X."/>
            <person name="Lu J."/>
            <person name="Miao H."/>
            <person name="Kang H."/>
            <person name="Xie B."/>
            <person name="Gu X."/>
            <person name="Wang X."/>
            <person name="Du Y."/>
            <person name="Jin W."/>
            <person name="Huang S."/>
        </authorList>
    </citation>
    <scope>NUCLEOTIDE SEQUENCE [LARGE SCALE GENOMIC DNA]</scope>
    <source>
        <strain evidence="5">cv. 9930</strain>
    </source>
</reference>